<name>A0A926IZ43_AERHY</name>
<feature type="compositionally biased region" description="Low complexity" evidence="1">
    <location>
        <begin position="77"/>
        <end position="98"/>
    </location>
</feature>
<reference evidence="2" key="1">
    <citation type="submission" date="2020-07" db="EMBL/GenBank/DDBJ databases">
        <title>Carbapenem Resistant Aeromonas hydrophila Carrying blacphA7 Isolated from Two Solid Organ Transplant Patients.</title>
        <authorList>
            <person name="Hilt E."/>
            <person name="Fitzwater S.P."/>
            <person name="Ward K."/>
            <person name="De St Maurice A."/>
            <person name="Chandrasekaran S."/>
            <person name="Garner O.B."/>
            <person name="Yang S."/>
        </authorList>
    </citation>
    <scope>NUCLEOTIDE SEQUENCE</scope>
    <source>
        <strain evidence="2">B-1</strain>
    </source>
</reference>
<evidence type="ECO:0000313" key="2">
    <source>
        <dbReference type="EMBL" id="MBC8674211.1"/>
    </source>
</evidence>
<comment type="caution">
    <text evidence="2">The sequence shown here is derived from an EMBL/GenBank/DDBJ whole genome shotgun (WGS) entry which is preliminary data.</text>
</comment>
<protein>
    <submittedName>
        <fullName evidence="2">Uncharacterized protein</fullName>
    </submittedName>
</protein>
<feature type="region of interest" description="Disordered" evidence="1">
    <location>
        <begin position="110"/>
        <end position="129"/>
    </location>
</feature>
<dbReference type="EMBL" id="JACLAN010000011">
    <property type="protein sequence ID" value="MBC8674211.1"/>
    <property type="molecule type" value="Genomic_DNA"/>
</dbReference>
<feature type="region of interest" description="Disordered" evidence="1">
    <location>
        <begin position="70"/>
        <end position="98"/>
    </location>
</feature>
<dbReference type="AlphaFoldDB" id="A0A926IZ43"/>
<sequence>MGAPASLINQLNDYVGRQGNHGHGDDLFVMSIPETQHSLTLAIWPQPNLTDEQKTALKAGAESLVRRRFASRRISQASPAPGRARASRSPSWPASCTASSRSYRASSLRKMTSCRGWPSAPEHAGGDLA</sequence>
<gene>
    <name evidence="2" type="ORF">H2136_18310</name>
</gene>
<accession>A0A926IZ43</accession>
<evidence type="ECO:0000256" key="1">
    <source>
        <dbReference type="SAM" id="MobiDB-lite"/>
    </source>
</evidence>
<proteinExistence type="predicted"/>
<organism evidence="2">
    <name type="scientific">Aeromonas hydrophila</name>
    <dbReference type="NCBI Taxonomy" id="644"/>
    <lineage>
        <taxon>Bacteria</taxon>
        <taxon>Pseudomonadati</taxon>
        <taxon>Pseudomonadota</taxon>
        <taxon>Gammaproteobacteria</taxon>
        <taxon>Aeromonadales</taxon>
        <taxon>Aeromonadaceae</taxon>
        <taxon>Aeromonas</taxon>
    </lineage>
</organism>